<proteinExistence type="predicted"/>
<organism evidence="1">
    <name type="scientific">Alloyangia sp. H15</name>
    <dbReference type="NCBI Taxonomy" id="3029062"/>
    <lineage>
        <taxon>Bacteria</taxon>
        <taxon>Pseudomonadati</taxon>
        <taxon>Pseudomonadota</taxon>
        <taxon>Alphaproteobacteria</taxon>
        <taxon>Rhodobacterales</taxon>
        <taxon>Roseobacteraceae</taxon>
        <taxon>Alloyangia</taxon>
    </lineage>
</organism>
<evidence type="ECO:0000313" key="1">
    <source>
        <dbReference type="EMBL" id="XCC96589.1"/>
    </source>
</evidence>
<name>A0AAU8AQF5_9RHOB</name>
<reference evidence="1" key="1">
    <citation type="submission" date="2023-02" db="EMBL/GenBank/DDBJ databases">
        <title>Description and genomic characterization of Salipiger bruguierae sp. nov., isolated from the sediment of mangrove plant Bruguiera sexangula.</title>
        <authorList>
            <person name="Long M."/>
        </authorList>
    </citation>
    <scope>NUCLEOTIDE SEQUENCE</scope>
    <source>
        <strain evidence="1">H15</strain>
    </source>
</reference>
<dbReference type="EMBL" id="CP123385">
    <property type="protein sequence ID" value="XCC96589.1"/>
    <property type="molecule type" value="Genomic_DNA"/>
</dbReference>
<sequence length="191" mass="21170">MFTIIDGPRASILNDNADGRYAFSDRTELAAHAATAWLLDYAQNNVENHGGSWSDWSKAADLMTCYTIVSEDDETGERRERYLSNEELTPRGMSILAAALQGEDAPALLNLWAEDIDAEDGERWHTLKCDDFLEPIAAWGTPAECATLAKAFSEHQGSEYTAYPMGPDEIRRNLRIIQSEGVNADDALRAI</sequence>
<dbReference type="GO" id="GO:0016705">
    <property type="term" value="F:oxidoreductase activity, acting on paired donors, with incorporation or reduction of molecular oxygen"/>
    <property type="evidence" value="ECO:0007669"/>
    <property type="project" value="InterPro"/>
</dbReference>
<dbReference type="AlphaFoldDB" id="A0AAU8AQF5"/>
<dbReference type="SUPFAM" id="SSF51679">
    <property type="entry name" value="Bacterial luciferase-like"/>
    <property type="match status" value="1"/>
</dbReference>
<dbReference type="InterPro" id="IPR036661">
    <property type="entry name" value="Luciferase-like_sf"/>
</dbReference>
<accession>A0AAU8AQF5</accession>
<protein>
    <submittedName>
        <fullName evidence="1">Uncharacterized protein</fullName>
    </submittedName>
</protein>
<gene>
    <name evidence="1" type="ORF">PVT71_18135</name>
</gene>
<dbReference type="RefSeq" id="WP_353475483.1">
    <property type="nucleotide sequence ID" value="NZ_CP123385.1"/>
</dbReference>